<accession>A0A380FHF6</accession>
<keyword evidence="1" id="KW-0269">Exonuclease</keyword>
<gene>
    <name evidence="1" type="ORF">NCTC12195_02865</name>
</gene>
<dbReference type="GO" id="GO:0004527">
    <property type="term" value="F:exonuclease activity"/>
    <property type="evidence" value="ECO:0007669"/>
    <property type="project" value="UniProtKB-KW"/>
</dbReference>
<keyword evidence="1" id="KW-0540">Nuclease</keyword>
<reference evidence="1 2" key="1">
    <citation type="submission" date="2018-06" db="EMBL/GenBank/DDBJ databases">
        <authorList>
            <consortium name="Pathogen Informatics"/>
            <person name="Doyle S."/>
        </authorList>
    </citation>
    <scope>NUCLEOTIDE SEQUENCE [LARGE SCALE GENOMIC DNA]</scope>
    <source>
        <strain evidence="1 2">NCTC12195</strain>
    </source>
</reference>
<organism evidence="1 2">
    <name type="scientific">Staphylococcus gallinarum</name>
    <dbReference type="NCBI Taxonomy" id="1293"/>
    <lineage>
        <taxon>Bacteria</taxon>
        <taxon>Bacillati</taxon>
        <taxon>Bacillota</taxon>
        <taxon>Bacilli</taxon>
        <taxon>Bacillales</taxon>
        <taxon>Staphylococcaceae</taxon>
        <taxon>Staphylococcus</taxon>
    </lineage>
</organism>
<evidence type="ECO:0000313" key="2">
    <source>
        <dbReference type="Proteomes" id="UP000255277"/>
    </source>
</evidence>
<protein>
    <submittedName>
        <fullName evidence="1">Single-strand DNA-specific exonuclease</fullName>
    </submittedName>
</protein>
<name>A0A380FHF6_STAGA</name>
<dbReference type="EMBL" id="UHDK01000001">
    <property type="protein sequence ID" value="SUM33405.1"/>
    <property type="molecule type" value="Genomic_DNA"/>
</dbReference>
<keyword evidence="1" id="KW-0378">Hydrolase</keyword>
<evidence type="ECO:0000313" key="1">
    <source>
        <dbReference type="EMBL" id="SUM33405.1"/>
    </source>
</evidence>
<sequence length="93" mass="10685">MIKSKYAWDIKHPESKITDDIASKYKLTPIVKKILESKGLTDANTIESLLSDDGVLHNPMAMSDMQKAVETYQFSYRSKSKKYLYMGTMMRTV</sequence>
<dbReference type="Proteomes" id="UP000255277">
    <property type="component" value="Unassembled WGS sequence"/>
</dbReference>
<dbReference type="AlphaFoldDB" id="A0A380FHF6"/>
<proteinExistence type="predicted"/>